<dbReference type="InterPro" id="IPR032466">
    <property type="entry name" value="Metal_Hydrolase"/>
</dbReference>
<comment type="caution">
    <text evidence="6">The sequence shown here is derived from an EMBL/GenBank/DDBJ whole genome shotgun (WGS) entry which is preliminary data.</text>
</comment>
<keyword evidence="3 6" id="KW-0378">Hydrolase</keyword>
<dbReference type="SUPFAM" id="SSF51338">
    <property type="entry name" value="Composite domain of metallo-dependent hydrolases"/>
    <property type="match status" value="1"/>
</dbReference>
<evidence type="ECO:0000256" key="2">
    <source>
        <dbReference type="ARBA" id="ARBA00022723"/>
    </source>
</evidence>
<dbReference type="PANTHER" id="PTHR11113">
    <property type="entry name" value="N-ACETYLGLUCOSAMINE-6-PHOSPHATE DEACETYLASE"/>
    <property type="match status" value="1"/>
</dbReference>
<keyword evidence="2" id="KW-0479">Metal-binding</keyword>
<proteinExistence type="inferred from homology"/>
<dbReference type="EMBL" id="JAMFMB010000020">
    <property type="protein sequence ID" value="MCL6284908.1"/>
    <property type="molecule type" value="Genomic_DNA"/>
</dbReference>
<evidence type="ECO:0000259" key="5">
    <source>
        <dbReference type="Pfam" id="PF01979"/>
    </source>
</evidence>
<dbReference type="SUPFAM" id="SSF51556">
    <property type="entry name" value="Metallo-dependent hydrolases"/>
    <property type="match status" value="1"/>
</dbReference>
<organism evidence="6 7">
    <name type="scientific">Ruegeria spongiae</name>
    <dbReference type="NCBI Taxonomy" id="2942209"/>
    <lineage>
        <taxon>Bacteria</taxon>
        <taxon>Pseudomonadati</taxon>
        <taxon>Pseudomonadota</taxon>
        <taxon>Alphaproteobacteria</taxon>
        <taxon>Rhodobacterales</taxon>
        <taxon>Roseobacteraceae</taxon>
        <taxon>Ruegeria</taxon>
    </lineage>
</organism>
<accession>A0ABT0Q6X8</accession>
<dbReference type="Gene3D" id="3.20.20.140">
    <property type="entry name" value="Metal-dependent hydrolases"/>
    <property type="match status" value="1"/>
</dbReference>
<dbReference type="Pfam" id="PF01979">
    <property type="entry name" value="Amidohydro_1"/>
    <property type="match status" value="1"/>
</dbReference>
<dbReference type="NCBIfam" id="TIGR00221">
    <property type="entry name" value="nagA"/>
    <property type="match status" value="1"/>
</dbReference>
<name>A0ABT0Q6X8_9RHOB</name>
<dbReference type="InterPro" id="IPR003764">
    <property type="entry name" value="GlcNAc_6-P_deAcase"/>
</dbReference>
<dbReference type="Proteomes" id="UP001203880">
    <property type="component" value="Unassembled WGS sequence"/>
</dbReference>
<evidence type="ECO:0000256" key="3">
    <source>
        <dbReference type="ARBA" id="ARBA00022801"/>
    </source>
</evidence>
<sequence length="392" mass="40967">MTRESVIFIGGRFFDGNRLHDGKAASFRDGIFTGLVPETETTRDCETVDLDGGILSPGYVDLQVNGGDGVMFNDDPSVATLTRIASAHRSLGTTAILPTLITDTPEKTKAAIDAARYAINGKVPGIAGLHLEGPHLSVARKGAHDADLIRPMEDTDLRLLLAAKADIPVLKVTVAPESTTPDQIATLAAAGILVSLGHTDAGFETCKSYAEAGARCVTHLFNAMSQLGNREPGLVGATLATGTLSAGLIADGIHVHPAAMRTAWDSKAGPGQIFLVSDAMAVAGTALTEFFLEGRRISRNDGRLTLEDGTLAGADLDLTTAIRVLVNDVGVALEQALQATTTTPGALIDQPTTPRPGSTHLSDLIHISSCLRHLTPLDRFASSVPSKSARAE</sequence>
<keyword evidence="4" id="KW-0119">Carbohydrate metabolism</keyword>
<protein>
    <submittedName>
        <fullName evidence="6">N-acetylglucosamine-6-phosphate deacetylase</fullName>
        <ecNumber evidence="6">3.5.1.25</ecNumber>
    </submittedName>
</protein>
<evidence type="ECO:0000313" key="7">
    <source>
        <dbReference type="Proteomes" id="UP001203880"/>
    </source>
</evidence>
<keyword evidence="7" id="KW-1185">Reference proteome</keyword>
<evidence type="ECO:0000256" key="1">
    <source>
        <dbReference type="ARBA" id="ARBA00010716"/>
    </source>
</evidence>
<dbReference type="RefSeq" id="WP_249711214.1">
    <property type="nucleotide sequence ID" value="NZ_JAMFMB010000020.1"/>
</dbReference>
<reference evidence="6" key="1">
    <citation type="submission" date="2022-05" db="EMBL/GenBank/DDBJ databases">
        <authorList>
            <person name="Park J.-S."/>
        </authorList>
    </citation>
    <scope>NUCLEOTIDE SEQUENCE</scope>
    <source>
        <strain evidence="6">2012CJ41-6</strain>
    </source>
</reference>
<dbReference type="GO" id="GO:0008448">
    <property type="term" value="F:N-acetylglucosamine-6-phosphate deacetylase activity"/>
    <property type="evidence" value="ECO:0007669"/>
    <property type="project" value="UniProtKB-EC"/>
</dbReference>
<feature type="domain" description="Amidohydrolase-related" evidence="5">
    <location>
        <begin position="54"/>
        <end position="344"/>
    </location>
</feature>
<dbReference type="EC" id="3.5.1.25" evidence="6"/>
<gene>
    <name evidence="6" type="primary">nagA</name>
    <name evidence="6" type="ORF">M3P21_15355</name>
</gene>
<evidence type="ECO:0000256" key="4">
    <source>
        <dbReference type="ARBA" id="ARBA00023277"/>
    </source>
</evidence>
<dbReference type="InterPro" id="IPR011059">
    <property type="entry name" value="Metal-dep_hydrolase_composite"/>
</dbReference>
<evidence type="ECO:0000313" key="6">
    <source>
        <dbReference type="EMBL" id="MCL6284908.1"/>
    </source>
</evidence>
<comment type="similarity">
    <text evidence="1">Belongs to the metallo-dependent hydrolases superfamily. NagA family.</text>
</comment>
<dbReference type="PANTHER" id="PTHR11113:SF14">
    <property type="entry name" value="N-ACETYLGLUCOSAMINE-6-PHOSPHATE DEACETYLASE"/>
    <property type="match status" value="1"/>
</dbReference>
<dbReference type="InterPro" id="IPR006680">
    <property type="entry name" value="Amidohydro-rel"/>
</dbReference>
<dbReference type="Gene3D" id="2.30.40.10">
    <property type="entry name" value="Urease, subunit C, domain 1"/>
    <property type="match status" value="1"/>
</dbReference>